<evidence type="ECO:0000256" key="1">
    <source>
        <dbReference type="SAM" id="MobiDB-lite"/>
    </source>
</evidence>
<keyword evidence="3" id="KW-1185">Reference proteome</keyword>
<gene>
    <name evidence="2" type="ORF">Tco_1028919</name>
</gene>
<organism evidence="2 3">
    <name type="scientific">Tanacetum coccineum</name>
    <dbReference type="NCBI Taxonomy" id="301880"/>
    <lineage>
        <taxon>Eukaryota</taxon>
        <taxon>Viridiplantae</taxon>
        <taxon>Streptophyta</taxon>
        <taxon>Embryophyta</taxon>
        <taxon>Tracheophyta</taxon>
        <taxon>Spermatophyta</taxon>
        <taxon>Magnoliopsida</taxon>
        <taxon>eudicotyledons</taxon>
        <taxon>Gunneridae</taxon>
        <taxon>Pentapetalae</taxon>
        <taxon>asterids</taxon>
        <taxon>campanulids</taxon>
        <taxon>Asterales</taxon>
        <taxon>Asteraceae</taxon>
        <taxon>Asteroideae</taxon>
        <taxon>Anthemideae</taxon>
        <taxon>Anthemidinae</taxon>
        <taxon>Tanacetum</taxon>
    </lineage>
</organism>
<reference evidence="2" key="1">
    <citation type="journal article" date="2022" name="Int. J. Mol. Sci.">
        <title>Draft Genome of Tanacetum Coccineum: Genomic Comparison of Closely Related Tanacetum-Family Plants.</title>
        <authorList>
            <person name="Yamashiro T."/>
            <person name="Shiraishi A."/>
            <person name="Nakayama K."/>
            <person name="Satake H."/>
        </authorList>
    </citation>
    <scope>NUCLEOTIDE SEQUENCE</scope>
</reference>
<dbReference type="Proteomes" id="UP001151760">
    <property type="component" value="Unassembled WGS sequence"/>
</dbReference>
<protein>
    <submittedName>
        <fullName evidence="2">Uncharacterized protein</fullName>
    </submittedName>
</protein>
<reference evidence="2" key="2">
    <citation type="submission" date="2022-01" db="EMBL/GenBank/DDBJ databases">
        <authorList>
            <person name="Yamashiro T."/>
            <person name="Shiraishi A."/>
            <person name="Satake H."/>
            <person name="Nakayama K."/>
        </authorList>
    </citation>
    <scope>NUCLEOTIDE SEQUENCE</scope>
</reference>
<proteinExistence type="predicted"/>
<evidence type="ECO:0000313" key="2">
    <source>
        <dbReference type="EMBL" id="GJT69633.1"/>
    </source>
</evidence>
<evidence type="ECO:0000313" key="3">
    <source>
        <dbReference type="Proteomes" id="UP001151760"/>
    </source>
</evidence>
<name>A0ABQ5G378_9ASTR</name>
<comment type="caution">
    <text evidence="2">The sequence shown here is derived from an EMBL/GenBank/DDBJ whole genome shotgun (WGS) entry which is preliminary data.</text>
</comment>
<dbReference type="EMBL" id="BQNB010018005">
    <property type="protein sequence ID" value="GJT69633.1"/>
    <property type="molecule type" value="Genomic_DNA"/>
</dbReference>
<accession>A0ABQ5G378</accession>
<feature type="compositionally biased region" description="Basic and acidic residues" evidence="1">
    <location>
        <begin position="119"/>
        <end position="148"/>
    </location>
</feature>
<feature type="region of interest" description="Disordered" evidence="1">
    <location>
        <begin position="83"/>
        <end position="158"/>
    </location>
</feature>
<sequence>MTSEREITPPPGFSAMPTTTTMFAATTPENTPLAYRASTSTNPNPVISPAFVEANYETLESLLRDRRRQTRNNDLRTELEYFSEDYDEEREMEPRQEPVGAATPPLRAASPRVRRRRERVVGFEETQNREESRVERNSEGGRPSEEASRGNGSQNVNLPPLLAAHIGRSENRQPLQSSLTFVYRGQALSNNVGGNLPPNGTFLSHNAQPFIPANLNVPNGLMPMHVYPHQQPPMYTFPNMHAYANPNSTGLFPNPLGSVTPFVRWIEDYPLPDRLQMPSYIGSYDGKGDPDNFLHLFEGAIRM</sequence>